<sequence>MSSNDFILWQGVMEVELESMYFNEVWGLIEAPKEIKLIGCKWVYNMKRGVDGRVETTKARLVMKGYSQKLGFDYEKTFSPIAMLYQNSPTYCVASQLRDMKNGSQDNILEQ</sequence>
<proteinExistence type="predicted"/>
<dbReference type="EMBL" id="AM455856">
    <property type="protein sequence ID" value="CAN76764.1"/>
    <property type="molecule type" value="Genomic_DNA"/>
</dbReference>
<dbReference type="Pfam" id="PF07727">
    <property type="entry name" value="RVT_2"/>
    <property type="match status" value="1"/>
</dbReference>
<organism evidence="2">
    <name type="scientific">Vitis vinifera</name>
    <name type="common">Grape</name>
    <dbReference type="NCBI Taxonomy" id="29760"/>
    <lineage>
        <taxon>Eukaryota</taxon>
        <taxon>Viridiplantae</taxon>
        <taxon>Streptophyta</taxon>
        <taxon>Embryophyta</taxon>
        <taxon>Tracheophyta</taxon>
        <taxon>Spermatophyta</taxon>
        <taxon>Magnoliopsida</taxon>
        <taxon>eudicotyledons</taxon>
        <taxon>Gunneridae</taxon>
        <taxon>Pentapetalae</taxon>
        <taxon>rosids</taxon>
        <taxon>Vitales</taxon>
        <taxon>Vitaceae</taxon>
        <taxon>Viteae</taxon>
        <taxon>Vitis</taxon>
    </lineage>
</organism>
<accession>A5BDV4</accession>
<evidence type="ECO:0000259" key="1">
    <source>
        <dbReference type="Pfam" id="PF07727"/>
    </source>
</evidence>
<gene>
    <name evidence="2" type="ORF">VITISV_004936</name>
</gene>
<dbReference type="AlphaFoldDB" id="A5BDV4"/>
<feature type="domain" description="Reverse transcriptase Ty1/copia-type" evidence="1">
    <location>
        <begin position="23"/>
        <end position="84"/>
    </location>
</feature>
<name>A5BDV4_VITVI</name>
<protein>
    <recommendedName>
        <fullName evidence="1">Reverse transcriptase Ty1/copia-type domain-containing protein</fullName>
    </recommendedName>
</protein>
<reference evidence="2" key="1">
    <citation type="journal article" date="2007" name="PLoS ONE">
        <title>The first genome sequence of an elite grapevine cultivar (Pinot noir Vitis vinifera L.): coping with a highly heterozygous genome.</title>
        <authorList>
            <person name="Velasco R."/>
            <person name="Zharkikh A."/>
            <person name="Troggio M."/>
            <person name="Cartwright D.A."/>
            <person name="Cestaro A."/>
            <person name="Pruss D."/>
            <person name="Pindo M."/>
            <person name="FitzGerald L.M."/>
            <person name="Vezzulli S."/>
            <person name="Reid J."/>
            <person name="Malacarne G."/>
            <person name="Iliev D."/>
            <person name="Coppola G."/>
            <person name="Wardell B."/>
            <person name="Micheletti D."/>
            <person name="Macalma T."/>
            <person name="Facci M."/>
            <person name="Mitchell J.T."/>
            <person name="Perazzolli M."/>
            <person name="Eldredge G."/>
            <person name="Gatto P."/>
            <person name="Oyzerski R."/>
            <person name="Moretto M."/>
            <person name="Gutin N."/>
            <person name="Stefanini M."/>
            <person name="Chen Y."/>
            <person name="Segala C."/>
            <person name="Davenport C."/>
            <person name="Dematte L."/>
            <person name="Mraz A."/>
            <person name="Battilana J."/>
            <person name="Stormo K."/>
            <person name="Costa F."/>
            <person name="Tao Q."/>
            <person name="Si-Ammour A."/>
            <person name="Harkins T."/>
            <person name="Lackey A."/>
            <person name="Perbost C."/>
            <person name="Taillon B."/>
            <person name="Stella A."/>
            <person name="Solovyev V."/>
            <person name="Fawcett J.A."/>
            <person name="Sterck L."/>
            <person name="Vandepoele K."/>
            <person name="Grando S.M."/>
            <person name="Toppo S."/>
            <person name="Moser C."/>
            <person name="Lanchbury J."/>
            <person name="Bogden R."/>
            <person name="Skolnick M."/>
            <person name="Sgaramella V."/>
            <person name="Bhatnagar S.K."/>
            <person name="Fontana P."/>
            <person name="Gutin A."/>
            <person name="Van de Peer Y."/>
            <person name="Salamini F."/>
            <person name="Viola R."/>
        </authorList>
    </citation>
    <scope>NUCLEOTIDE SEQUENCE</scope>
</reference>
<evidence type="ECO:0000313" key="2">
    <source>
        <dbReference type="EMBL" id="CAN76764.1"/>
    </source>
</evidence>
<dbReference type="InterPro" id="IPR013103">
    <property type="entry name" value="RVT_2"/>
</dbReference>